<accession>A0A1X2IW76</accession>
<dbReference type="GO" id="GO:0016705">
    <property type="term" value="F:oxidoreductase activity, acting on paired donors, with incorporation or reduction of molecular oxygen"/>
    <property type="evidence" value="ECO:0007669"/>
    <property type="project" value="InterPro"/>
</dbReference>
<dbReference type="GO" id="GO:0005506">
    <property type="term" value="F:iron ion binding"/>
    <property type="evidence" value="ECO:0007669"/>
    <property type="project" value="InterPro"/>
</dbReference>
<organism evidence="3 4">
    <name type="scientific">Absidia repens</name>
    <dbReference type="NCBI Taxonomy" id="90262"/>
    <lineage>
        <taxon>Eukaryota</taxon>
        <taxon>Fungi</taxon>
        <taxon>Fungi incertae sedis</taxon>
        <taxon>Mucoromycota</taxon>
        <taxon>Mucoromycotina</taxon>
        <taxon>Mucoromycetes</taxon>
        <taxon>Mucorales</taxon>
        <taxon>Cunninghamellaceae</taxon>
        <taxon>Absidia</taxon>
    </lineage>
</organism>
<dbReference type="EMBL" id="MCGE01000003">
    <property type="protein sequence ID" value="ORZ23290.1"/>
    <property type="molecule type" value="Genomic_DNA"/>
</dbReference>
<reference evidence="3 4" key="1">
    <citation type="submission" date="2016-07" db="EMBL/GenBank/DDBJ databases">
        <title>Pervasive Adenine N6-methylation of Active Genes in Fungi.</title>
        <authorList>
            <consortium name="DOE Joint Genome Institute"/>
            <person name="Mondo S.J."/>
            <person name="Dannebaum R.O."/>
            <person name="Kuo R.C."/>
            <person name="Labutti K."/>
            <person name="Haridas S."/>
            <person name="Kuo A."/>
            <person name="Salamov A."/>
            <person name="Ahrendt S.R."/>
            <person name="Lipzen A."/>
            <person name="Sullivan W."/>
            <person name="Andreopoulos W.B."/>
            <person name="Clum A."/>
            <person name="Lindquist E."/>
            <person name="Daum C."/>
            <person name="Ramamoorthy G.K."/>
            <person name="Gryganskyi A."/>
            <person name="Culley D."/>
            <person name="Magnuson J.K."/>
            <person name="James T.Y."/>
            <person name="O'Malley M.A."/>
            <person name="Stajich J.E."/>
            <person name="Spatafora J.W."/>
            <person name="Visel A."/>
            <person name="Grigoriev I.V."/>
        </authorList>
    </citation>
    <scope>NUCLEOTIDE SEQUENCE [LARGE SCALE GENOMIC DNA]</scope>
    <source>
        <strain evidence="3 4">NRRL 1336</strain>
    </source>
</reference>
<dbReference type="GO" id="GO:0004497">
    <property type="term" value="F:monooxygenase activity"/>
    <property type="evidence" value="ECO:0007669"/>
    <property type="project" value="InterPro"/>
</dbReference>
<dbReference type="InterPro" id="IPR036396">
    <property type="entry name" value="Cyt_P450_sf"/>
</dbReference>
<keyword evidence="2" id="KW-0349">Heme</keyword>
<dbReference type="InterPro" id="IPR050196">
    <property type="entry name" value="Cytochrome_P450_Monoox"/>
</dbReference>
<comment type="cofactor">
    <cofactor evidence="2">
        <name>heme</name>
        <dbReference type="ChEBI" id="CHEBI:30413"/>
    </cofactor>
</comment>
<sequence>MNQLIQKIDSSSLGEYARVFEQHIQTYFDKHLAPTFGIQSSIRRVALGLGLVTSLTYFLSKYVVYRLFLHKTNRIPGPPVGWIPFAGNMREIIREEAGVPHKKWAKEYGGIVSYKGPWYENRVLLTDPELIKHVLTTNSYDYVKPPATVEFLKKILGEGLLISEGDLHRKQRKLLNPAFSVQSIRGMVPLMVAPGVQLRKQWMDAIADDKQNNNNDGATEIIVSSGLSLATLDVIGAAGMGHNFESLRTFNTPAANKLSKAYIDIFQSDISIFRVLTFFFPILKYVPTERNRMLKQDLKWLDEESRHLVEMGVDRGKHQDKDSQKPKHAKDLLTLMVDESDSDTGLGMTVKELQNQCLTFLAAGHETTSVALSWCLWLLAKHPEIQDALREEIQPVFGQMDIEHPLFDKPLEINPLQAQTEANLPSYETINSLTLLNNVCKETLRLIPPVPTTNRISTKDDVLNHYVVPKGTVLFLSVIANHHSTEVWGDDALEFRPARWDEPRAKNIGPYEYFPFLAGNRQCIGNRFAMVEMKILLSLLIMDLKYTEKPGFEPSKKQSVTLRPHPNMTLLVEKV</sequence>
<evidence type="ECO:0000313" key="3">
    <source>
        <dbReference type="EMBL" id="ORZ23290.1"/>
    </source>
</evidence>
<dbReference type="CDD" id="cd11069">
    <property type="entry name" value="CYP_FUM15-like"/>
    <property type="match status" value="1"/>
</dbReference>
<dbReference type="OrthoDB" id="1470350at2759"/>
<dbReference type="Pfam" id="PF00067">
    <property type="entry name" value="p450"/>
    <property type="match status" value="1"/>
</dbReference>
<evidence type="ECO:0000256" key="2">
    <source>
        <dbReference type="PIRSR" id="PIRSR602401-1"/>
    </source>
</evidence>
<dbReference type="STRING" id="90262.A0A1X2IW76"/>
<gene>
    <name evidence="3" type="ORF">BCR42DRAFT_343839</name>
</gene>
<evidence type="ECO:0000256" key="1">
    <source>
        <dbReference type="ARBA" id="ARBA00010617"/>
    </source>
</evidence>
<proteinExistence type="inferred from homology"/>
<keyword evidence="2" id="KW-0408">Iron</keyword>
<dbReference type="InterPro" id="IPR002401">
    <property type="entry name" value="Cyt_P450_E_grp-I"/>
</dbReference>
<comment type="caution">
    <text evidence="3">The sequence shown here is derived from an EMBL/GenBank/DDBJ whole genome shotgun (WGS) entry which is preliminary data.</text>
</comment>
<dbReference type="PRINTS" id="PR00463">
    <property type="entry name" value="EP450I"/>
</dbReference>
<dbReference type="GO" id="GO:0020037">
    <property type="term" value="F:heme binding"/>
    <property type="evidence" value="ECO:0007669"/>
    <property type="project" value="InterPro"/>
</dbReference>
<dbReference type="AlphaFoldDB" id="A0A1X2IW76"/>
<dbReference type="PRINTS" id="PR00385">
    <property type="entry name" value="P450"/>
</dbReference>
<dbReference type="Proteomes" id="UP000193560">
    <property type="component" value="Unassembled WGS sequence"/>
</dbReference>
<dbReference type="SUPFAM" id="SSF48264">
    <property type="entry name" value="Cytochrome P450"/>
    <property type="match status" value="1"/>
</dbReference>
<dbReference type="InterPro" id="IPR001128">
    <property type="entry name" value="Cyt_P450"/>
</dbReference>
<dbReference type="PANTHER" id="PTHR24291">
    <property type="entry name" value="CYTOCHROME P450 FAMILY 4"/>
    <property type="match status" value="1"/>
</dbReference>
<feature type="binding site" description="axial binding residue" evidence="2">
    <location>
        <position position="523"/>
    </location>
    <ligand>
        <name>heme</name>
        <dbReference type="ChEBI" id="CHEBI:30413"/>
    </ligand>
    <ligandPart>
        <name>Fe</name>
        <dbReference type="ChEBI" id="CHEBI:18248"/>
    </ligandPart>
</feature>
<dbReference type="Gene3D" id="1.10.630.10">
    <property type="entry name" value="Cytochrome P450"/>
    <property type="match status" value="1"/>
</dbReference>
<keyword evidence="2" id="KW-0479">Metal-binding</keyword>
<protein>
    <submittedName>
        <fullName evidence="3">Cytochrome P450</fullName>
    </submittedName>
</protein>
<keyword evidence="4" id="KW-1185">Reference proteome</keyword>
<name>A0A1X2IW76_9FUNG</name>
<dbReference type="PANTHER" id="PTHR24291:SF175">
    <property type="entry name" value="CYTOCHROME P450"/>
    <property type="match status" value="1"/>
</dbReference>
<comment type="similarity">
    <text evidence="1">Belongs to the cytochrome P450 family.</text>
</comment>
<evidence type="ECO:0000313" key="4">
    <source>
        <dbReference type="Proteomes" id="UP000193560"/>
    </source>
</evidence>